<feature type="transmembrane region" description="Helical" evidence="8">
    <location>
        <begin position="23"/>
        <end position="47"/>
    </location>
</feature>
<reference evidence="10" key="1">
    <citation type="submission" date="2020-09" db="EMBL/GenBank/DDBJ databases">
        <authorList>
            <person name="Kikuchi T."/>
        </authorList>
    </citation>
    <scope>NUCLEOTIDE SEQUENCE</scope>
    <source>
        <strain evidence="10">SH1</strain>
    </source>
</reference>
<feature type="transmembrane region" description="Helical" evidence="8">
    <location>
        <begin position="129"/>
        <end position="151"/>
    </location>
</feature>
<keyword evidence="3 8" id="KW-0812">Transmembrane</keyword>
<dbReference type="GO" id="GO:0015271">
    <property type="term" value="F:outward rectifier potassium channel activity"/>
    <property type="evidence" value="ECO:0007669"/>
    <property type="project" value="TreeGrafter"/>
</dbReference>
<proteinExistence type="predicted"/>
<feature type="transmembrane region" description="Helical" evidence="8">
    <location>
        <begin position="171"/>
        <end position="195"/>
    </location>
</feature>
<dbReference type="EMBL" id="CAJFCW020000004">
    <property type="protein sequence ID" value="CAG9112715.1"/>
    <property type="molecule type" value="Genomic_DNA"/>
</dbReference>
<organism evidence="10 11">
    <name type="scientific">Bursaphelenchus okinawaensis</name>
    <dbReference type="NCBI Taxonomy" id="465554"/>
    <lineage>
        <taxon>Eukaryota</taxon>
        <taxon>Metazoa</taxon>
        <taxon>Ecdysozoa</taxon>
        <taxon>Nematoda</taxon>
        <taxon>Chromadorea</taxon>
        <taxon>Rhabditida</taxon>
        <taxon>Tylenchina</taxon>
        <taxon>Tylenchomorpha</taxon>
        <taxon>Aphelenchoidea</taxon>
        <taxon>Aphelenchoididae</taxon>
        <taxon>Bursaphelenchus</taxon>
    </lineage>
</organism>
<evidence type="ECO:0000256" key="8">
    <source>
        <dbReference type="SAM" id="Phobius"/>
    </source>
</evidence>
<evidence type="ECO:0000313" key="11">
    <source>
        <dbReference type="Proteomes" id="UP000614601"/>
    </source>
</evidence>
<dbReference type="OrthoDB" id="297496at2759"/>
<comment type="caution">
    <text evidence="10">The sequence shown here is derived from an EMBL/GenBank/DDBJ whole genome shotgun (WGS) entry which is preliminary data.</text>
</comment>
<feature type="domain" description="Potassium channel" evidence="9">
    <location>
        <begin position="119"/>
        <end position="176"/>
    </location>
</feature>
<dbReference type="EMBL" id="CAJFDH010000004">
    <property type="protein sequence ID" value="CAD5219624.1"/>
    <property type="molecule type" value="Genomic_DNA"/>
</dbReference>
<dbReference type="SUPFAM" id="SSF81324">
    <property type="entry name" value="Voltage-gated potassium channels"/>
    <property type="match status" value="1"/>
</dbReference>
<keyword evidence="5" id="KW-0406">Ion transport</keyword>
<dbReference type="Pfam" id="PF07885">
    <property type="entry name" value="Ion_trans_2"/>
    <property type="match status" value="1"/>
</dbReference>
<dbReference type="InterPro" id="IPR003280">
    <property type="entry name" value="2pore_dom_K_chnl"/>
</dbReference>
<evidence type="ECO:0000259" key="9">
    <source>
        <dbReference type="Pfam" id="PF07885"/>
    </source>
</evidence>
<keyword evidence="11" id="KW-1185">Reference proteome</keyword>
<comment type="subcellular location">
    <subcellularLocation>
        <location evidence="1">Membrane</location>
        <topology evidence="1">Multi-pass membrane protein</topology>
    </subcellularLocation>
</comment>
<dbReference type="Gene3D" id="1.10.287.70">
    <property type="match status" value="1"/>
</dbReference>
<keyword evidence="7" id="KW-0407">Ion channel</keyword>
<evidence type="ECO:0000256" key="5">
    <source>
        <dbReference type="ARBA" id="ARBA00023065"/>
    </source>
</evidence>
<dbReference type="Proteomes" id="UP000614601">
    <property type="component" value="Unassembled WGS sequence"/>
</dbReference>
<gene>
    <name evidence="10" type="ORF">BOKJ2_LOCUS8537</name>
</gene>
<keyword evidence="6 8" id="KW-0472">Membrane</keyword>
<name>A0A811KW08_9BILA</name>
<evidence type="ECO:0000256" key="6">
    <source>
        <dbReference type="ARBA" id="ARBA00023136"/>
    </source>
</evidence>
<evidence type="ECO:0000256" key="3">
    <source>
        <dbReference type="ARBA" id="ARBA00022692"/>
    </source>
</evidence>
<dbReference type="PANTHER" id="PTHR11003">
    <property type="entry name" value="POTASSIUM CHANNEL, SUBFAMILY K"/>
    <property type="match status" value="1"/>
</dbReference>
<evidence type="ECO:0000256" key="4">
    <source>
        <dbReference type="ARBA" id="ARBA00022989"/>
    </source>
</evidence>
<evidence type="ECO:0000256" key="2">
    <source>
        <dbReference type="ARBA" id="ARBA00022448"/>
    </source>
</evidence>
<dbReference type="GO" id="GO:0030322">
    <property type="term" value="P:stabilization of membrane potential"/>
    <property type="evidence" value="ECO:0007669"/>
    <property type="project" value="TreeGrafter"/>
</dbReference>
<dbReference type="AlphaFoldDB" id="A0A811KW08"/>
<keyword evidence="2" id="KW-0813">Transport</keyword>
<dbReference type="InterPro" id="IPR013099">
    <property type="entry name" value="K_chnl_dom"/>
</dbReference>
<evidence type="ECO:0000256" key="1">
    <source>
        <dbReference type="ARBA" id="ARBA00004141"/>
    </source>
</evidence>
<protein>
    <recommendedName>
        <fullName evidence="9">Potassium channel domain-containing protein</fullName>
    </recommendedName>
</protein>
<accession>A0A811KW08</accession>
<dbReference type="GO" id="GO:0022841">
    <property type="term" value="F:potassium ion leak channel activity"/>
    <property type="evidence" value="ECO:0007669"/>
    <property type="project" value="TreeGrafter"/>
</dbReference>
<dbReference type="GO" id="GO:0005886">
    <property type="term" value="C:plasma membrane"/>
    <property type="evidence" value="ECO:0007669"/>
    <property type="project" value="TreeGrafter"/>
</dbReference>
<evidence type="ECO:0000256" key="7">
    <source>
        <dbReference type="ARBA" id="ARBA00023303"/>
    </source>
</evidence>
<dbReference type="Proteomes" id="UP000783686">
    <property type="component" value="Unassembled WGS sequence"/>
</dbReference>
<evidence type="ECO:0000313" key="10">
    <source>
        <dbReference type="EMBL" id="CAD5219624.1"/>
    </source>
</evidence>
<dbReference type="PANTHER" id="PTHR11003:SF309">
    <property type="entry name" value="POTASSIUM CHANNEL DOMAIN-CONTAINING PROTEIN"/>
    <property type="match status" value="1"/>
</dbReference>
<sequence>MALNSYFLIQIRHLLEFKGVQTFGFHVGIVLFCIIYITVGAAIIYSLERPQELNDLRKMLDTLEEKQLQLLIDISSLRFSLKDDEKEFKRVVKQRLEESEAYMLLLFNHPVAANYFDSFLLNKGEYMDLWTFPTSILLSATTIIPIGFGFVTPRTETGKLFLILPPIPIPFLILFLSFGVMLMTVGVEVIGSNAIHHIHYMGRQMGKASHVATKFIQLAHAKLNINKGLELGIGQLNAFAKMGVLFNADDHDDFQTLRRLPSVAYEPRIPLEFVDTN</sequence>
<keyword evidence="4 8" id="KW-1133">Transmembrane helix</keyword>